<evidence type="ECO:0000259" key="3">
    <source>
        <dbReference type="Pfam" id="PF12850"/>
    </source>
</evidence>
<dbReference type="Pfam" id="PF12850">
    <property type="entry name" value="Metallophos_2"/>
    <property type="match status" value="1"/>
</dbReference>
<dbReference type="NCBIfam" id="TIGR00040">
    <property type="entry name" value="yfcE"/>
    <property type="match status" value="1"/>
</dbReference>
<accession>A0A1I0IB93</accession>
<proteinExistence type="inferred from homology"/>
<comment type="similarity">
    <text evidence="1 2">Belongs to the metallophosphoesterase superfamily. YfcE family.</text>
</comment>
<dbReference type="EMBL" id="FOHZ01000053">
    <property type="protein sequence ID" value="SET94064.1"/>
    <property type="molecule type" value="Genomic_DNA"/>
</dbReference>
<dbReference type="SUPFAM" id="SSF56300">
    <property type="entry name" value="Metallo-dependent phosphatases"/>
    <property type="match status" value="1"/>
</dbReference>
<keyword evidence="5" id="KW-1185">Reference proteome</keyword>
<evidence type="ECO:0000313" key="5">
    <source>
        <dbReference type="Proteomes" id="UP000198762"/>
    </source>
</evidence>
<keyword evidence="2" id="KW-0479">Metal-binding</keyword>
<dbReference type="GO" id="GO:0016787">
    <property type="term" value="F:hydrolase activity"/>
    <property type="evidence" value="ECO:0007669"/>
    <property type="project" value="UniProtKB-UniRule"/>
</dbReference>
<dbReference type="Proteomes" id="UP000198762">
    <property type="component" value="Unassembled WGS sequence"/>
</dbReference>
<evidence type="ECO:0000256" key="2">
    <source>
        <dbReference type="RuleBase" id="RU362039"/>
    </source>
</evidence>
<dbReference type="GO" id="GO:0046872">
    <property type="term" value="F:metal ion binding"/>
    <property type="evidence" value="ECO:0007669"/>
    <property type="project" value="UniProtKB-KW"/>
</dbReference>
<gene>
    <name evidence="4" type="ORF">SAMN04487962_1536</name>
</gene>
<feature type="domain" description="Calcineurin-like phosphoesterase" evidence="3">
    <location>
        <begin position="45"/>
        <end position="183"/>
    </location>
</feature>
<protein>
    <recommendedName>
        <fullName evidence="2">Phosphoesterase</fullName>
        <ecNumber evidence="2">3.1.4.-</ecNumber>
    </recommendedName>
</protein>
<dbReference type="Gene3D" id="3.60.21.10">
    <property type="match status" value="1"/>
</dbReference>
<evidence type="ECO:0000313" key="4">
    <source>
        <dbReference type="EMBL" id="SET94064.1"/>
    </source>
</evidence>
<name>A0A1I0IB93_9GAMM</name>
<dbReference type="InterPro" id="IPR029052">
    <property type="entry name" value="Metallo-depent_PP-like"/>
</dbReference>
<sequence length="195" mass="21591">MFVALSNRVREVPRREPEIARIIATFENTQSTPVHEQALIKGYSMQIGVIADTYSKMRPEALDALKGSDLILHAGDVGRDEVLDALEAIAPVVAIRGNIDKTGRAADLPDVWDLEFLGHGFYMLHDVKTLDIEPQGRYRVVVAGHSHKPRNEWIGDVLYFNPGGSGPRRFTLPITVGRLEVTEDRVSGAIIELPV</sequence>
<evidence type="ECO:0000256" key="1">
    <source>
        <dbReference type="ARBA" id="ARBA00008950"/>
    </source>
</evidence>
<dbReference type="STRING" id="430453.SAMN04487962_1536"/>
<dbReference type="AlphaFoldDB" id="A0A1I0IB93"/>
<dbReference type="InterPro" id="IPR024654">
    <property type="entry name" value="Calcineurin-like_PHP_lpxH"/>
</dbReference>
<dbReference type="EC" id="3.1.4.-" evidence="2"/>
<organism evidence="4 5">
    <name type="scientific">Marinobacter segnicrescens</name>
    <dbReference type="NCBI Taxonomy" id="430453"/>
    <lineage>
        <taxon>Bacteria</taxon>
        <taxon>Pseudomonadati</taxon>
        <taxon>Pseudomonadota</taxon>
        <taxon>Gammaproteobacteria</taxon>
        <taxon>Pseudomonadales</taxon>
        <taxon>Marinobacteraceae</taxon>
        <taxon>Marinobacter</taxon>
    </lineage>
</organism>
<comment type="cofactor">
    <cofactor evidence="2">
        <name>a divalent metal cation</name>
        <dbReference type="ChEBI" id="CHEBI:60240"/>
    </cofactor>
</comment>
<reference evidence="5" key="1">
    <citation type="submission" date="2016-10" db="EMBL/GenBank/DDBJ databases">
        <authorList>
            <person name="Varghese N."/>
            <person name="Submissions S."/>
        </authorList>
    </citation>
    <scope>NUCLEOTIDE SEQUENCE [LARGE SCALE GENOMIC DNA]</scope>
    <source>
        <strain evidence="5">CGMCC 1.6489</strain>
    </source>
</reference>
<dbReference type="InterPro" id="IPR000979">
    <property type="entry name" value="Phosphodiesterase_MJ0936/Vps29"/>
</dbReference>